<keyword evidence="10 15" id="KW-1015">Disulfide bond</keyword>
<dbReference type="PANTHER" id="PTHR22722:SF5">
    <property type="entry name" value="LOW-DENSITY LIPOPROTEIN RECEPTOR-RELATED PROTEIN 1B"/>
    <property type="match status" value="1"/>
</dbReference>
<keyword evidence="12" id="KW-0168">Coated pit</keyword>
<dbReference type="SMART" id="SM00181">
    <property type="entry name" value="EGF"/>
    <property type="match status" value="2"/>
</dbReference>
<dbReference type="EMBL" id="OC326344">
    <property type="protein sequence ID" value="CAD7415641.1"/>
    <property type="molecule type" value="Genomic_DNA"/>
</dbReference>
<dbReference type="PRINTS" id="PR00261">
    <property type="entry name" value="LDLRECEPTOR"/>
</dbReference>
<evidence type="ECO:0000256" key="8">
    <source>
        <dbReference type="ARBA" id="ARBA00022989"/>
    </source>
</evidence>
<sequence>MHSTHERGSIKSAPVSNLSDFTVHLHGLGDSLKDVQVFSRDKQSGVNPCAFNNGGCSELCLFNGTHPVCACAHGKVSLDGKTCEDYDSFLLYSRVVRIDSIHMFNEFNLNAPFPSIQSKEFMRNAIGLSFDYRRSKIFYSDIQRGSINQVFFNGSGHRVIVEHQGSVEGLAYEAVNNVLYWTCNNDATINHINLTSNDTKVKTIINLGQNDKPRGIEVDSCDARMYWTNWNSHSPSIQRAYFTGFDLESIITTNIRMPNALTLDHKARKLYWGDARLDKIERAEYDGSNRIILGKVTPQHPFDLAVYGDYIFWTDWVLHAVIRANKYTGDDWVWLRKEVPRPMGIIAVANDTTDCFSNACLVLNGGCEDICTLDAAGEPICSCFPGRELIVGGTRCASSDTNCTADSFRCSSDASFRVCHNGYFQCSNNRCVFDNHTCNNMNDCGDGSDELNCTCTDESHFRCASGTCILSSFRCDHDADCLDASDEMNCPPRNCSGLHRRAPMIACNHTTACIYANWLCDGENDCWDNSDEMNCDAKSPPRERGKMPELRTVALVGSSHCLSRELSHWWAVPTV</sequence>
<feature type="disulfide bond" evidence="15">
    <location>
        <begin position="463"/>
        <end position="481"/>
    </location>
</feature>
<comment type="caution">
    <text evidence="15">Lacks conserved residue(s) required for the propagation of feature annotation.</text>
</comment>
<protein>
    <recommendedName>
        <fullName evidence="17">EGF-like domain-containing protein</fullName>
    </recommendedName>
</protein>
<comment type="subcellular location">
    <subcellularLocation>
        <location evidence="14">Membrane</location>
        <location evidence="14">Coated pit</location>
    </subcellularLocation>
    <subcellularLocation>
        <location evidence="1">Membrane</location>
        <topology evidence="1">Single-pass type I membrane protein</topology>
    </subcellularLocation>
</comment>
<dbReference type="PROSITE" id="PS51120">
    <property type="entry name" value="LDLRB"/>
    <property type="match status" value="2"/>
</dbReference>
<keyword evidence="8" id="KW-1133">Transmembrane helix</keyword>
<keyword evidence="4" id="KW-0812">Transmembrane</keyword>
<feature type="disulfide bond" evidence="15">
    <location>
        <begin position="475"/>
        <end position="490"/>
    </location>
</feature>
<keyword evidence="3" id="KW-0254">Endocytosis</keyword>
<feature type="disulfide bond" evidence="15">
    <location>
        <begin position="520"/>
        <end position="535"/>
    </location>
</feature>
<dbReference type="InterPro" id="IPR000742">
    <property type="entry name" value="EGF"/>
</dbReference>
<dbReference type="SUPFAM" id="SSF57424">
    <property type="entry name" value="LDL receptor-like module"/>
    <property type="match status" value="3"/>
</dbReference>
<organism evidence="18">
    <name type="scientific">Timema cristinae</name>
    <name type="common">Walking stick</name>
    <dbReference type="NCBI Taxonomy" id="61476"/>
    <lineage>
        <taxon>Eukaryota</taxon>
        <taxon>Metazoa</taxon>
        <taxon>Ecdysozoa</taxon>
        <taxon>Arthropoda</taxon>
        <taxon>Hexapoda</taxon>
        <taxon>Insecta</taxon>
        <taxon>Pterygota</taxon>
        <taxon>Neoptera</taxon>
        <taxon>Polyneoptera</taxon>
        <taxon>Phasmatodea</taxon>
        <taxon>Timematodea</taxon>
        <taxon>Timematoidea</taxon>
        <taxon>Timematidae</taxon>
        <taxon>Timema</taxon>
    </lineage>
</organism>
<dbReference type="InterPro" id="IPR011042">
    <property type="entry name" value="6-blade_b-propeller_TolB-like"/>
</dbReference>
<evidence type="ECO:0000256" key="9">
    <source>
        <dbReference type="ARBA" id="ARBA00023136"/>
    </source>
</evidence>
<dbReference type="Pfam" id="PF00057">
    <property type="entry name" value="Ldl_recept_a"/>
    <property type="match status" value="3"/>
</dbReference>
<evidence type="ECO:0000256" key="10">
    <source>
        <dbReference type="ARBA" id="ARBA00023157"/>
    </source>
</evidence>
<dbReference type="PROSITE" id="PS01209">
    <property type="entry name" value="LDLRA_1"/>
    <property type="match status" value="2"/>
</dbReference>
<feature type="disulfide bond" evidence="15">
    <location>
        <begin position="438"/>
        <end position="453"/>
    </location>
</feature>
<proteinExistence type="predicted"/>
<keyword evidence="7" id="KW-0106">Calcium</keyword>
<evidence type="ECO:0000256" key="12">
    <source>
        <dbReference type="ARBA" id="ARBA00023176"/>
    </source>
</evidence>
<dbReference type="Gene3D" id="2.120.10.30">
    <property type="entry name" value="TolB, C-terminal domain"/>
    <property type="match status" value="2"/>
</dbReference>
<evidence type="ECO:0000313" key="18">
    <source>
        <dbReference type="EMBL" id="CAD7415641.1"/>
    </source>
</evidence>
<dbReference type="InterPro" id="IPR023415">
    <property type="entry name" value="LDLR_class-A_CS"/>
</dbReference>
<evidence type="ECO:0000256" key="6">
    <source>
        <dbReference type="ARBA" id="ARBA00022737"/>
    </source>
</evidence>
<dbReference type="PANTHER" id="PTHR22722">
    <property type="entry name" value="LOW-DENSITY LIPOPROTEIN RECEPTOR-RELATED PROTEIN 2-RELATED"/>
    <property type="match status" value="1"/>
</dbReference>
<dbReference type="SUPFAM" id="SSF57196">
    <property type="entry name" value="EGF/Laminin"/>
    <property type="match status" value="1"/>
</dbReference>
<dbReference type="GO" id="GO:0005905">
    <property type="term" value="C:clathrin-coated pit"/>
    <property type="evidence" value="ECO:0007669"/>
    <property type="project" value="UniProtKB-KW"/>
</dbReference>
<dbReference type="Pfam" id="PF00058">
    <property type="entry name" value="Ldl_recept_b"/>
    <property type="match status" value="2"/>
</dbReference>
<feature type="repeat" description="LDL-receptor class B" evidence="16">
    <location>
        <begin position="268"/>
        <end position="310"/>
    </location>
</feature>
<dbReference type="InterPro" id="IPR051221">
    <property type="entry name" value="LDLR-related"/>
</dbReference>
<dbReference type="SMART" id="SM00135">
    <property type="entry name" value="LY"/>
    <property type="match status" value="5"/>
</dbReference>
<dbReference type="PROSITE" id="PS50068">
    <property type="entry name" value="LDLRA_2"/>
    <property type="match status" value="3"/>
</dbReference>
<dbReference type="Gene3D" id="4.10.400.10">
    <property type="entry name" value="Low-density Lipoprotein Receptor"/>
    <property type="match status" value="3"/>
</dbReference>
<evidence type="ECO:0000256" key="2">
    <source>
        <dbReference type="ARBA" id="ARBA00022536"/>
    </source>
</evidence>
<dbReference type="CDD" id="cd00112">
    <property type="entry name" value="LDLa"/>
    <property type="match status" value="3"/>
</dbReference>
<feature type="domain" description="EGF-like" evidence="17">
    <location>
        <begin position="359"/>
        <end position="397"/>
    </location>
</feature>
<dbReference type="InterPro" id="IPR000033">
    <property type="entry name" value="LDLR_classB_rpt"/>
</dbReference>
<evidence type="ECO:0000256" key="13">
    <source>
        <dbReference type="ARBA" id="ARBA00023180"/>
    </source>
</evidence>
<evidence type="ECO:0000256" key="1">
    <source>
        <dbReference type="ARBA" id="ARBA00004479"/>
    </source>
</evidence>
<accession>A0A7R9DJ80</accession>
<evidence type="ECO:0000256" key="14">
    <source>
        <dbReference type="ARBA" id="ARBA00037878"/>
    </source>
</evidence>
<feature type="disulfide bond" evidence="15">
    <location>
        <begin position="419"/>
        <end position="431"/>
    </location>
</feature>
<keyword evidence="6" id="KW-0677">Repeat</keyword>
<dbReference type="InterPro" id="IPR036055">
    <property type="entry name" value="LDL_receptor-like_sf"/>
</dbReference>
<evidence type="ECO:0000256" key="5">
    <source>
        <dbReference type="ARBA" id="ARBA00022729"/>
    </source>
</evidence>
<feature type="disulfide bond" evidence="15">
    <location>
        <begin position="426"/>
        <end position="444"/>
    </location>
</feature>
<reference evidence="18" key="1">
    <citation type="submission" date="2020-11" db="EMBL/GenBank/DDBJ databases">
        <authorList>
            <person name="Tran Van P."/>
        </authorList>
    </citation>
    <scope>NUCLEOTIDE SEQUENCE</scope>
</reference>
<dbReference type="GO" id="GO:0043235">
    <property type="term" value="C:receptor complex"/>
    <property type="evidence" value="ECO:0007669"/>
    <property type="project" value="TreeGrafter"/>
</dbReference>
<keyword evidence="9" id="KW-0472">Membrane</keyword>
<dbReference type="InterPro" id="IPR056588">
    <property type="entry name" value="EGF_LRP2"/>
</dbReference>
<evidence type="ECO:0000256" key="16">
    <source>
        <dbReference type="PROSITE-ProRule" id="PRU00461"/>
    </source>
</evidence>
<keyword evidence="11" id="KW-0675">Receptor</keyword>
<keyword evidence="13" id="KW-0325">Glycoprotein</keyword>
<dbReference type="GO" id="GO:0005886">
    <property type="term" value="C:plasma membrane"/>
    <property type="evidence" value="ECO:0007669"/>
    <property type="project" value="TreeGrafter"/>
</dbReference>
<gene>
    <name evidence="18" type="ORF">TCEB3V08_LOCUS12494</name>
</gene>
<evidence type="ECO:0000256" key="3">
    <source>
        <dbReference type="ARBA" id="ARBA00022583"/>
    </source>
</evidence>
<feature type="repeat" description="LDL-receptor class B" evidence="16">
    <location>
        <begin position="223"/>
        <end position="267"/>
    </location>
</feature>
<dbReference type="SUPFAM" id="SSF63825">
    <property type="entry name" value="YWTD domain"/>
    <property type="match status" value="1"/>
</dbReference>
<dbReference type="FunFam" id="2.120.10.30:FF:000241">
    <property type="entry name" value="Low-density lipoprotein receptor-related protein 6"/>
    <property type="match status" value="1"/>
</dbReference>
<evidence type="ECO:0000259" key="17">
    <source>
        <dbReference type="SMART" id="SM00181"/>
    </source>
</evidence>
<keyword evidence="2" id="KW-0245">EGF-like domain</keyword>
<dbReference type="GO" id="GO:0006897">
    <property type="term" value="P:endocytosis"/>
    <property type="evidence" value="ECO:0007669"/>
    <property type="project" value="UniProtKB-KW"/>
</dbReference>
<name>A0A7R9DJ80_TIMCR</name>
<dbReference type="InterPro" id="IPR002172">
    <property type="entry name" value="LDrepeatLR_classA_rpt"/>
</dbReference>
<keyword evidence="5" id="KW-0732">Signal</keyword>
<evidence type="ECO:0000256" key="15">
    <source>
        <dbReference type="PROSITE-ProRule" id="PRU00124"/>
    </source>
</evidence>
<evidence type="ECO:0000256" key="7">
    <source>
        <dbReference type="ARBA" id="ARBA00022837"/>
    </source>
</evidence>
<evidence type="ECO:0000256" key="11">
    <source>
        <dbReference type="ARBA" id="ARBA00023170"/>
    </source>
</evidence>
<dbReference type="SMART" id="SM00192">
    <property type="entry name" value="LDLa"/>
    <property type="match status" value="3"/>
</dbReference>
<evidence type="ECO:0000256" key="4">
    <source>
        <dbReference type="ARBA" id="ARBA00022692"/>
    </source>
</evidence>
<dbReference type="AlphaFoldDB" id="A0A7R9DJ80"/>
<feature type="domain" description="EGF-like" evidence="17">
    <location>
        <begin position="48"/>
        <end position="84"/>
    </location>
</feature>
<dbReference type="Pfam" id="PF24468">
    <property type="entry name" value="EGF_LRP2"/>
    <property type="match status" value="1"/>
</dbReference>